<feature type="transmembrane region" description="Helical" evidence="1">
    <location>
        <begin position="75"/>
        <end position="94"/>
    </location>
</feature>
<comment type="caution">
    <text evidence="2">The sequence shown here is derived from an EMBL/GenBank/DDBJ whole genome shotgun (WGS) entry which is preliminary data.</text>
</comment>
<evidence type="ECO:0000313" key="2">
    <source>
        <dbReference type="EMBL" id="GGD60470.1"/>
    </source>
</evidence>
<evidence type="ECO:0000313" key="3">
    <source>
        <dbReference type="Proteomes" id="UP000612456"/>
    </source>
</evidence>
<protein>
    <submittedName>
        <fullName evidence="2">Uncharacterized protein</fullName>
    </submittedName>
</protein>
<dbReference type="Pfam" id="PF19728">
    <property type="entry name" value="DUF6220"/>
    <property type="match status" value="1"/>
</dbReference>
<feature type="transmembrane region" description="Helical" evidence="1">
    <location>
        <begin position="46"/>
        <end position="68"/>
    </location>
</feature>
<dbReference type="InterPro" id="IPR046192">
    <property type="entry name" value="DUF6220"/>
</dbReference>
<dbReference type="Proteomes" id="UP000612456">
    <property type="component" value="Unassembled WGS sequence"/>
</dbReference>
<reference evidence="2" key="2">
    <citation type="submission" date="2020-09" db="EMBL/GenBank/DDBJ databases">
        <authorList>
            <person name="Sun Q."/>
            <person name="Zhou Y."/>
        </authorList>
    </citation>
    <scope>NUCLEOTIDE SEQUENCE</scope>
    <source>
        <strain evidence="2">CGMCC 1.15178</strain>
    </source>
</reference>
<accession>A0A916YT91</accession>
<evidence type="ECO:0000256" key="1">
    <source>
        <dbReference type="SAM" id="Phobius"/>
    </source>
</evidence>
<reference evidence="2" key="1">
    <citation type="journal article" date="2014" name="Int. J. Syst. Evol. Microbiol.">
        <title>Complete genome sequence of Corynebacterium casei LMG S-19264T (=DSM 44701T), isolated from a smear-ripened cheese.</title>
        <authorList>
            <consortium name="US DOE Joint Genome Institute (JGI-PGF)"/>
            <person name="Walter F."/>
            <person name="Albersmeier A."/>
            <person name="Kalinowski J."/>
            <person name="Ruckert C."/>
        </authorList>
    </citation>
    <scope>NUCLEOTIDE SEQUENCE</scope>
    <source>
        <strain evidence="2">CGMCC 1.15178</strain>
    </source>
</reference>
<feature type="transmembrane region" description="Helical" evidence="1">
    <location>
        <begin position="12"/>
        <end position="40"/>
    </location>
</feature>
<keyword evidence="3" id="KW-1185">Reference proteome</keyword>
<organism evidence="2 3">
    <name type="scientific">Paenibacillus nasutitermitis</name>
    <dbReference type="NCBI Taxonomy" id="1652958"/>
    <lineage>
        <taxon>Bacteria</taxon>
        <taxon>Bacillati</taxon>
        <taxon>Bacillota</taxon>
        <taxon>Bacilli</taxon>
        <taxon>Bacillales</taxon>
        <taxon>Paenibacillaceae</taxon>
        <taxon>Paenibacillus</taxon>
    </lineage>
</organism>
<feature type="transmembrane region" description="Helical" evidence="1">
    <location>
        <begin position="100"/>
        <end position="119"/>
    </location>
</feature>
<name>A0A916YT91_9BACL</name>
<sequence length="140" mass="15756">MSFMKQSTVNRGAGFCFLGVAGLFVICIMTQIFIAGMAIFTDSSYWHSHIVFVRIFELFPIVMLLLSFIGKISTFLRWMSVLLLVFVFAQYFTANFDGAGAVHPLIAAVMLWVSIVVTVHAKRSMFPKKEHVQPEGVEIQ</sequence>
<gene>
    <name evidence="2" type="ORF">GCM10010911_17950</name>
</gene>
<keyword evidence="1" id="KW-1133">Transmembrane helix</keyword>
<keyword evidence="1" id="KW-0472">Membrane</keyword>
<keyword evidence="1" id="KW-0812">Transmembrane</keyword>
<dbReference type="AlphaFoldDB" id="A0A916YT91"/>
<dbReference type="EMBL" id="BMHP01000001">
    <property type="protein sequence ID" value="GGD60470.1"/>
    <property type="molecule type" value="Genomic_DNA"/>
</dbReference>
<proteinExistence type="predicted"/>